<proteinExistence type="predicted"/>
<feature type="region of interest" description="Disordered" evidence="1">
    <location>
        <begin position="1"/>
        <end position="46"/>
    </location>
</feature>
<accession>A0A9P6N8R8</accession>
<dbReference type="AlphaFoldDB" id="A0A9P6N8R8"/>
<gene>
    <name evidence="2" type="ORF">CROQUDRAFT_694583</name>
</gene>
<feature type="compositionally biased region" description="Polar residues" evidence="1">
    <location>
        <begin position="1"/>
        <end position="18"/>
    </location>
</feature>
<sequence length="212" mass="23675">MPVQHSPPNRVTPCSPTDDQSDPSDEAQSFNTPTNRNRDSILPTDFEMTDDDDLLQVNLDQLCLSNISNTSTTTVQKTDVQKMAKSNDDKTNVKAEMVDKADESGLTIGQLTCARADIDKYVRCIEKLESDSSNVVRWKQCTSKAIYHMMGVPLYWEGEKPDQDSAFEMAIDQCALCVIEEMIPDDISDLIRLIILAQDAMTLIKDQFCQGG</sequence>
<reference evidence="2" key="1">
    <citation type="submission" date="2013-11" db="EMBL/GenBank/DDBJ databases">
        <title>Genome sequence of the fusiform rust pathogen reveals effectors for host alternation and coevolution with pine.</title>
        <authorList>
            <consortium name="DOE Joint Genome Institute"/>
            <person name="Smith K."/>
            <person name="Pendleton A."/>
            <person name="Kubisiak T."/>
            <person name="Anderson C."/>
            <person name="Salamov A."/>
            <person name="Aerts A."/>
            <person name="Riley R."/>
            <person name="Clum A."/>
            <person name="Lindquist E."/>
            <person name="Ence D."/>
            <person name="Campbell M."/>
            <person name="Kronenberg Z."/>
            <person name="Feau N."/>
            <person name="Dhillon B."/>
            <person name="Hamelin R."/>
            <person name="Burleigh J."/>
            <person name="Smith J."/>
            <person name="Yandell M."/>
            <person name="Nelson C."/>
            <person name="Grigoriev I."/>
            <person name="Davis J."/>
        </authorList>
    </citation>
    <scope>NUCLEOTIDE SEQUENCE</scope>
    <source>
        <strain evidence="2">G11</strain>
    </source>
</reference>
<feature type="compositionally biased region" description="Polar residues" evidence="1">
    <location>
        <begin position="26"/>
        <end position="35"/>
    </location>
</feature>
<dbReference type="EMBL" id="MU167516">
    <property type="protein sequence ID" value="KAG0139832.1"/>
    <property type="molecule type" value="Genomic_DNA"/>
</dbReference>
<name>A0A9P6N8R8_9BASI</name>
<comment type="caution">
    <text evidence="2">The sequence shown here is derived from an EMBL/GenBank/DDBJ whole genome shotgun (WGS) entry which is preliminary data.</text>
</comment>
<evidence type="ECO:0000256" key="1">
    <source>
        <dbReference type="SAM" id="MobiDB-lite"/>
    </source>
</evidence>
<dbReference type="Proteomes" id="UP000886653">
    <property type="component" value="Unassembled WGS sequence"/>
</dbReference>
<evidence type="ECO:0000313" key="3">
    <source>
        <dbReference type="Proteomes" id="UP000886653"/>
    </source>
</evidence>
<protein>
    <submittedName>
        <fullName evidence="2">Uncharacterized protein</fullName>
    </submittedName>
</protein>
<keyword evidence="3" id="KW-1185">Reference proteome</keyword>
<organism evidence="2 3">
    <name type="scientific">Cronartium quercuum f. sp. fusiforme G11</name>
    <dbReference type="NCBI Taxonomy" id="708437"/>
    <lineage>
        <taxon>Eukaryota</taxon>
        <taxon>Fungi</taxon>
        <taxon>Dikarya</taxon>
        <taxon>Basidiomycota</taxon>
        <taxon>Pucciniomycotina</taxon>
        <taxon>Pucciniomycetes</taxon>
        <taxon>Pucciniales</taxon>
        <taxon>Coleosporiaceae</taxon>
        <taxon>Cronartium</taxon>
    </lineage>
</organism>
<evidence type="ECO:0000313" key="2">
    <source>
        <dbReference type="EMBL" id="KAG0139832.1"/>
    </source>
</evidence>